<name>A0AAE0ZLC8_9GAST</name>
<dbReference type="AlphaFoldDB" id="A0AAE0ZLC8"/>
<evidence type="ECO:0000313" key="3">
    <source>
        <dbReference type="Proteomes" id="UP001283361"/>
    </source>
</evidence>
<feature type="compositionally biased region" description="Polar residues" evidence="1">
    <location>
        <begin position="31"/>
        <end position="41"/>
    </location>
</feature>
<dbReference type="EMBL" id="JAWDGP010003786">
    <property type="protein sequence ID" value="KAK3770891.1"/>
    <property type="molecule type" value="Genomic_DNA"/>
</dbReference>
<reference evidence="2" key="1">
    <citation type="journal article" date="2023" name="G3 (Bethesda)">
        <title>A reference genome for the long-term kleptoplast-retaining sea slug Elysia crispata morphotype clarki.</title>
        <authorList>
            <person name="Eastman K.E."/>
            <person name="Pendleton A.L."/>
            <person name="Shaikh M.A."/>
            <person name="Suttiyut T."/>
            <person name="Ogas R."/>
            <person name="Tomko P."/>
            <person name="Gavelis G."/>
            <person name="Widhalm J.R."/>
            <person name="Wisecaver J.H."/>
        </authorList>
    </citation>
    <scope>NUCLEOTIDE SEQUENCE</scope>
    <source>
        <strain evidence="2">ECLA1</strain>
    </source>
</reference>
<protein>
    <submittedName>
        <fullName evidence="2">Uncharacterized protein</fullName>
    </submittedName>
</protein>
<gene>
    <name evidence="2" type="ORF">RRG08_036490</name>
</gene>
<evidence type="ECO:0000313" key="2">
    <source>
        <dbReference type="EMBL" id="KAK3770891.1"/>
    </source>
</evidence>
<feature type="compositionally biased region" description="Basic residues" evidence="1">
    <location>
        <begin position="1"/>
        <end position="11"/>
    </location>
</feature>
<dbReference type="Proteomes" id="UP001283361">
    <property type="component" value="Unassembled WGS sequence"/>
</dbReference>
<keyword evidence="3" id="KW-1185">Reference proteome</keyword>
<feature type="compositionally biased region" description="Basic and acidic residues" evidence="1">
    <location>
        <begin position="64"/>
        <end position="75"/>
    </location>
</feature>
<sequence length="82" mass="9172">MVSLKSSHHWRQGVSTDRQEEETTVEEATLVNHTITETQPQPHIKKPDVVAPLGTGNKSQLSLREVKSGGKDCPRQRVMRGK</sequence>
<proteinExistence type="predicted"/>
<comment type="caution">
    <text evidence="2">The sequence shown here is derived from an EMBL/GenBank/DDBJ whole genome shotgun (WGS) entry which is preliminary data.</text>
</comment>
<evidence type="ECO:0000256" key="1">
    <source>
        <dbReference type="SAM" id="MobiDB-lite"/>
    </source>
</evidence>
<accession>A0AAE0ZLC8</accession>
<feature type="region of interest" description="Disordered" evidence="1">
    <location>
        <begin position="63"/>
        <end position="82"/>
    </location>
</feature>
<organism evidence="2 3">
    <name type="scientific">Elysia crispata</name>
    <name type="common">lettuce slug</name>
    <dbReference type="NCBI Taxonomy" id="231223"/>
    <lineage>
        <taxon>Eukaryota</taxon>
        <taxon>Metazoa</taxon>
        <taxon>Spiralia</taxon>
        <taxon>Lophotrochozoa</taxon>
        <taxon>Mollusca</taxon>
        <taxon>Gastropoda</taxon>
        <taxon>Heterobranchia</taxon>
        <taxon>Euthyneura</taxon>
        <taxon>Panpulmonata</taxon>
        <taxon>Sacoglossa</taxon>
        <taxon>Placobranchoidea</taxon>
        <taxon>Plakobranchidae</taxon>
        <taxon>Elysia</taxon>
    </lineage>
</organism>
<feature type="region of interest" description="Disordered" evidence="1">
    <location>
        <begin position="1"/>
        <end position="58"/>
    </location>
</feature>